<feature type="region of interest" description="Disordered" evidence="1">
    <location>
        <begin position="1"/>
        <end position="48"/>
    </location>
</feature>
<name>A0AA38VKB3_9PEZI</name>
<sequence length="405" mass="45958">MKRPPTLQTVTEKTPSTSRAEKQSTPGIPHKKRNIAREPGARESIPSPWWAGGPQAFGNLTTTVYHRIGASYSIEAKAEIVLAASWNTATEIIRLAVVQDWPLEYSFSTPDTQDRELVRCRLTVPTKLIDSFGEIFNSGVAAPADERSRMSPLQDLPAEVLLSIVDSETLEDADVSRLMQACRGLYDFLHDYSMIRSFRALCAESTHGPCEIFWALKDVLKSFDAGVDASLLFPLFRAALMGLRSTGAEELLIPIIQARALEGNVRKRESELLHWLWDQFHPRPATLLPIARRLQQLSPTEGTKAEMQKLEREGLDVRYIRLVPYTAAKPRFHGEWIKRTNRWHHASERDVVVALSKRSPLSRRLSETLRKYNMMLPRRRERKGARRAAMWRQRIEAASGLGLEV</sequence>
<dbReference type="AlphaFoldDB" id="A0AA38VKB3"/>
<reference evidence="2" key="1">
    <citation type="submission" date="2022-07" db="EMBL/GenBank/DDBJ databases">
        <title>Fungi with potential for degradation of polypropylene.</title>
        <authorList>
            <person name="Gostincar C."/>
        </authorList>
    </citation>
    <scope>NUCLEOTIDE SEQUENCE</scope>
    <source>
        <strain evidence="2">EXF-13308</strain>
    </source>
</reference>
<organism evidence="2 3">
    <name type="scientific">Pleurostoma richardsiae</name>
    <dbReference type="NCBI Taxonomy" id="41990"/>
    <lineage>
        <taxon>Eukaryota</taxon>
        <taxon>Fungi</taxon>
        <taxon>Dikarya</taxon>
        <taxon>Ascomycota</taxon>
        <taxon>Pezizomycotina</taxon>
        <taxon>Sordariomycetes</taxon>
        <taxon>Sordariomycetidae</taxon>
        <taxon>Calosphaeriales</taxon>
        <taxon>Pleurostomataceae</taxon>
        <taxon>Pleurostoma</taxon>
    </lineage>
</organism>
<dbReference type="EMBL" id="JANBVO010000033">
    <property type="protein sequence ID" value="KAJ9137673.1"/>
    <property type="molecule type" value="Genomic_DNA"/>
</dbReference>
<protein>
    <recommendedName>
        <fullName evidence="4">F-box domain-containing protein</fullName>
    </recommendedName>
</protein>
<feature type="compositionally biased region" description="Polar residues" evidence="1">
    <location>
        <begin position="1"/>
        <end position="26"/>
    </location>
</feature>
<evidence type="ECO:0000313" key="2">
    <source>
        <dbReference type="EMBL" id="KAJ9137673.1"/>
    </source>
</evidence>
<evidence type="ECO:0000313" key="3">
    <source>
        <dbReference type="Proteomes" id="UP001174694"/>
    </source>
</evidence>
<accession>A0AA38VKB3</accession>
<gene>
    <name evidence="2" type="ORF">NKR23_g8976</name>
</gene>
<evidence type="ECO:0008006" key="4">
    <source>
        <dbReference type="Google" id="ProtNLM"/>
    </source>
</evidence>
<comment type="caution">
    <text evidence="2">The sequence shown here is derived from an EMBL/GenBank/DDBJ whole genome shotgun (WGS) entry which is preliminary data.</text>
</comment>
<evidence type="ECO:0000256" key="1">
    <source>
        <dbReference type="SAM" id="MobiDB-lite"/>
    </source>
</evidence>
<proteinExistence type="predicted"/>
<dbReference type="Proteomes" id="UP001174694">
    <property type="component" value="Unassembled WGS sequence"/>
</dbReference>
<keyword evidence="3" id="KW-1185">Reference proteome</keyword>